<gene>
    <name evidence="1" type="ORF">SDC9_205285</name>
</gene>
<dbReference type="EMBL" id="VSSQ01129284">
    <property type="protein sequence ID" value="MPN57591.1"/>
    <property type="molecule type" value="Genomic_DNA"/>
</dbReference>
<proteinExistence type="predicted"/>
<name>A0A645J1X4_9ZZZZ</name>
<evidence type="ECO:0000313" key="1">
    <source>
        <dbReference type="EMBL" id="MPN57591.1"/>
    </source>
</evidence>
<reference evidence="1" key="1">
    <citation type="submission" date="2019-08" db="EMBL/GenBank/DDBJ databases">
        <authorList>
            <person name="Kucharzyk K."/>
            <person name="Murdoch R.W."/>
            <person name="Higgins S."/>
            <person name="Loffler F."/>
        </authorList>
    </citation>
    <scope>NUCLEOTIDE SEQUENCE</scope>
</reference>
<dbReference type="AlphaFoldDB" id="A0A645J1X4"/>
<comment type="caution">
    <text evidence="1">The sequence shown here is derived from an EMBL/GenBank/DDBJ whole genome shotgun (WGS) entry which is preliminary data.</text>
</comment>
<accession>A0A645J1X4</accession>
<protein>
    <submittedName>
        <fullName evidence="1">Uncharacterized protein</fullName>
    </submittedName>
</protein>
<sequence length="38" mass="4339">MNILVSSYIRDYLSVVCNITFTFGYQGESASKIEYLVN</sequence>
<organism evidence="1">
    <name type="scientific">bioreactor metagenome</name>
    <dbReference type="NCBI Taxonomy" id="1076179"/>
    <lineage>
        <taxon>unclassified sequences</taxon>
        <taxon>metagenomes</taxon>
        <taxon>ecological metagenomes</taxon>
    </lineage>
</organism>